<accession>A0ABS6JHF3</accession>
<feature type="domain" description="Capsule synthesis protein CapA" evidence="1">
    <location>
        <begin position="9"/>
        <end position="261"/>
    </location>
</feature>
<dbReference type="InterPro" id="IPR052169">
    <property type="entry name" value="CW_Biosynth-Accessory"/>
</dbReference>
<dbReference type="PANTHER" id="PTHR33393">
    <property type="entry name" value="POLYGLUTAMINE SYNTHESIS ACCESSORY PROTEIN RV0574C-RELATED"/>
    <property type="match status" value="1"/>
</dbReference>
<evidence type="ECO:0000313" key="3">
    <source>
        <dbReference type="Proteomes" id="UP000784880"/>
    </source>
</evidence>
<comment type="caution">
    <text evidence="2">The sequence shown here is derived from an EMBL/GenBank/DDBJ whole genome shotgun (WGS) entry which is preliminary data.</text>
</comment>
<organism evidence="2 3">
    <name type="scientific">Evansella tamaricis</name>
    <dbReference type="NCBI Taxonomy" id="2069301"/>
    <lineage>
        <taxon>Bacteria</taxon>
        <taxon>Bacillati</taxon>
        <taxon>Bacillota</taxon>
        <taxon>Bacilli</taxon>
        <taxon>Bacillales</taxon>
        <taxon>Bacillaceae</taxon>
        <taxon>Evansella</taxon>
    </lineage>
</organism>
<evidence type="ECO:0000313" key="2">
    <source>
        <dbReference type="EMBL" id="MBU9712953.1"/>
    </source>
</evidence>
<protein>
    <submittedName>
        <fullName evidence="2">CapA family protein</fullName>
    </submittedName>
</protein>
<gene>
    <name evidence="2" type="ORF">KS419_14580</name>
</gene>
<dbReference type="PANTHER" id="PTHR33393:SF12">
    <property type="entry name" value="CAPSULE BIOSYNTHESIS PROTEIN CAPA"/>
    <property type="match status" value="1"/>
</dbReference>
<dbReference type="EMBL" id="JAHQCS010000118">
    <property type="protein sequence ID" value="MBU9712953.1"/>
    <property type="molecule type" value="Genomic_DNA"/>
</dbReference>
<reference evidence="2 3" key="1">
    <citation type="submission" date="2021-06" db="EMBL/GenBank/DDBJ databases">
        <title>Bacillus sp. RD4P76, an endophyte from a halophyte.</title>
        <authorList>
            <person name="Sun J.-Q."/>
        </authorList>
    </citation>
    <scope>NUCLEOTIDE SEQUENCE [LARGE SCALE GENOMIC DNA]</scope>
    <source>
        <strain evidence="2 3">CGMCC 1.15917</strain>
    </source>
</reference>
<dbReference type="SMART" id="SM00854">
    <property type="entry name" value="PGA_cap"/>
    <property type="match status" value="1"/>
</dbReference>
<keyword evidence="3" id="KW-1185">Reference proteome</keyword>
<evidence type="ECO:0000259" key="1">
    <source>
        <dbReference type="SMART" id="SM00854"/>
    </source>
</evidence>
<proteinExistence type="predicted"/>
<dbReference type="RefSeq" id="WP_217067127.1">
    <property type="nucleotide sequence ID" value="NZ_JAHQCS010000118.1"/>
</dbReference>
<dbReference type="CDD" id="cd07381">
    <property type="entry name" value="MPP_CapA"/>
    <property type="match status" value="1"/>
</dbReference>
<name>A0ABS6JHF3_9BACI</name>
<dbReference type="InterPro" id="IPR019079">
    <property type="entry name" value="Capsule_synth_CapA"/>
</dbReference>
<dbReference type="Proteomes" id="UP000784880">
    <property type="component" value="Unassembled WGS sequence"/>
</dbReference>
<sequence>MTDKTNKITLAATGDILLHDRLYKKAKIKNGLGYDFSELLKEAEPLFKIGDLTIVNQESIIGGEELGLSNYPRFNSPIEIGYKLKEFGVDIVNLANNHVLDRGEVGLLKSIKNWNEIGLPYVGAYCSKEDQETVRIFHKNGLRVCFLSYTKRMAGVKIPHNKAYLVDSFEDASVGKVKKRIEQIKSLDVTDVIVLSVHFGKEYHMLPTSDQIEISNTLSDAGADIILGHHPHVLQPPNYIWNSRGKETFVIYSLGNFFSGQKGINRQIGAFFTIDIEKASMDSQIKIGNPTIKLTYVDSCDKKTYKIHLLEDVVKGQEKIITHVGEFRSQDVYDKMINHMRKWIPDLNIS</sequence>
<dbReference type="Pfam" id="PF09587">
    <property type="entry name" value="PGA_cap"/>
    <property type="match status" value="1"/>
</dbReference>